<evidence type="ECO:0000259" key="3">
    <source>
        <dbReference type="Pfam" id="PF09099"/>
    </source>
</evidence>
<dbReference type="SUPFAM" id="SSF81296">
    <property type="entry name" value="E set domains"/>
    <property type="match status" value="2"/>
</dbReference>
<dbReference type="Proteomes" id="UP000063953">
    <property type="component" value="Chromosome"/>
</dbReference>
<dbReference type="RefSeq" id="WP_053100085.1">
    <property type="nucleotide sequence ID" value="NZ_CP012365.1"/>
</dbReference>
<evidence type="ECO:0000259" key="5">
    <source>
        <dbReference type="Pfam" id="PF14930"/>
    </source>
</evidence>
<protein>
    <submittedName>
        <fullName evidence="6">Quinohemoprotein amine dehydrogenase</fullName>
    </submittedName>
</protein>
<keyword evidence="7" id="KW-1185">Reference proteome</keyword>
<evidence type="ECO:0000256" key="1">
    <source>
        <dbReference type="SAM" id="SignalP"/>
    </source>
</evidence>
<dbReference type="SUPFAM" id="SSF69298">
    <property type="entry name" value="Quinohemoprotein amine dehydrogenase A chain, domain 3"/>
    <property type="match status" value="1"/>
</dbReference>
<dbReference type="Pfam" id="PF09098">
    <property type="entry name" value="Dehyd-heme_bind"/>
    <property type="match status" value="1"/>
</dbReference>
<organism evidence="6 7">
    <name type="scientific">Thiopseudomonas alkaliphila</name>
    <dbReference type="NCBI Taxonomy" id="1697053"/>
    <lineage>
        <taxon>Bacteria</taxon>
        <taxon>Pseudomonadati</taxon>
        <taxon>Pseudomonadota</taxon>
        <taxon>Gammaproteobacteria</taxon>
        <taxon>Pseudomonadales</taxon>
        <taxon>Pseudomonadaceae</taxon>
        <taxon>Thiopseudomonas</taxon>
    </lineage>
</organism>
<proteinExistence type="predicted"/>
<dbReference type="GO" id="GO:0009055">
    <property type="term" value="F:electron transfer activity"/>
    <property type="evidence" value="ECO:0007669"/>
    <property type="project" value="InterPro"/>
</dbReference>
<dbReference type="Gene3D" id="1.10.760.10">
    <property type="entry name" value="Cytochrome c-like domain"/>
    <property type="match status" value="1"/>
</dbReference>
<feature type="signal peptide" evidence="1">
    <location>
        <begin position="1"/>
        <end position="27"/>
    </location>
</feature>
<dbReference type="InterPro" id="IPR015183">
    <property type="entry name" value="QH-AmDH_asu_dom_III"/>
</dbReference>
<evidence type="ECO:0000313" key="7">
    <source>
        <dbReference type="Proteomes" id="UP000063953"/>
    </source>
</evidence>
<dbReference type="PATRIC" id="fig|1698449.3.peg.664"/>
<dbReference type="InterPro" id="IPR015182">
    <property type="entry name" value="QH-AmDH_asu_heme-bd_dom"/>
</dbReference>
<evidence type="ECO:0000259" key="2">
    <source>
        <dbReference type="Pfam" id="PF09098"/>
    </source>
</evidence>
<feature type="domain" description="Quinohemoprotein amine dehydrogenase alpha subunit" evidence="3">
    <location>
        <begin position="314"/>
        <end position="393"/>
    </location>
</feature>
<dbReference type="Pfam" id="PF09100">
    <property type="entry name" value="Qn_am_d_aIV"/>
    <property type="match status" value="1"/>
</dbReference>
<dbReference type="SUPFAM" id="SSF46626">
    <property type="entry name" value="Cytochrome c"/>
    <property type="match status" value="2"/>
</dbReference>
<dbReference type="EMBL" id="CP012365">
    <property type="protein sequence ID" value="AKX59073.1"/>
    <property type="molecule type" value="Genomic_DNA"/>
</dbReference>
<dbReference type="AlphaFoldDB" id="A0A0K1XD18"/>
<dbReference type="InterPro" id="IPR013783">
    <property type="entry name" value="Ig-like_fold"/>
</dbReference>
<keyword evidence="1" id="KW-0732">Signal</keyword>
<evidence type="ECO:0000259" key="4">
    <source>
        <dbReference type="Pfam" id="PF09100"/>
    </source>
</evidence>
<dbReference type="GO" id="GO:0020037">
    <property type="term" value="F:heme binding"/>
    <property type="evidence" value="ECO:0007669"/>
    <property type="project" value="InterPro"/>
</dbReference>
<accession>A0A0K1XD18</accession>
<name>A0A0K1XD18_9GAMM</name>
<dbReference type="InterPro" id="IPR009111">
    <property type="entry name" value="QH-AmDH_asu_dom2"/>
</dbReference>
<feature type="chain" id="PRO_5005472064" evidence="1">
    <location>
        <begin position="28"/>
        <end position="527"/>
    </location>
</feature>
<dbReference type="Pfam" id="PF09099">
    <property type="entry name" value="Qn_am_d_aIII"/>
    <property type="match status" value="1"/>
</dbReference>
<feature type="domain" description="Quinohemoprotein amine dehydrogenase alpha subunit" evidence="4">
    <location>
        <begin position="398"/>
        <end position="526"/>
    </location>
</feature>
<dbReference type="Gene3D" id="2.40.128.120">
    <property type="entry name" value="Quinohemoprotein amine dehydrogenase alpha subunit, domain 2"/>
    <property type="match status" value="1"/>
</dbReference>
<dbReference type="STRING" id="1697053.AKN87_05350"/>
<evidence type="ECO:0000313" key="6">
    <source>
        <dbReference type="EMBL" id="AKX59073.1"/>
    </source>
</evidence>
<sequence length="527" mass="58005">MKTQLRQCLMPTMLALAVMGASTSSFAEQARPGKQILQETCAVCHQKQDDEKLSRISYQRKTPEGWLMTVVRMQVAHGLEISNEDRRSVVKYLADTQGLAPSETEGVRYALERRLNTVESFRGEELGEMCARCHSGARVALQRRPTKEWQQLINFHLGQWASLEYQALSRDRDWFDIAINKTAPELAERYPIDSKDWDKWQKDKPAAESLKGSWSFSGHYTGKGEVRGAMTVEPTGNDQFKVTVKGEYADGQPFVGEGTGILYNGYEWRANITIDGVVMRQVFAAVNGEMKGRMFERKNDERGLDFVAAQQGQTRLLAVQPSYVKAGSEAVLTLVGAGLSGKPDFGKGIEVLSVEQASAEQMQVRVKVAADAKLGSHSLQVGKAKGAELAVYQAIDNIKVLPDYSIARLGGNGGTVEKVEGRFDAEAWAVNAEGKPYRLGVMPATWSVDAWDEKAVAAEDLRFAGTMDTETGVFTPAGAGPNPERKMMASNVGNLKVIAKVTEDGKTHEAESHMVVTVQRWNLPPIP</sequence>
<reference evidence="6 7" key="1">
    <citation type="journal article" date="2015" name="Genome Announc.">
        <title>Genome Sequences of Oblitimonas alkaliphila gen. nov. sp. nov. (Proposed), a Novel Bacterium of the Pseudomonadaceae Family.</title>
        <authorList>
            <person name="Lauer A.C."/>
            <person name="Nicholson A.C."/>
            <person name="Humrighouse B.W."/>
            <person name="Emery B."/>
            <person name="Drobish A."/>
            <person name="Juieng P."/>
            <person name="Loparev V."/>
            <person name="McQuiston J.R."/>
        </authorList>
    </citation>
    <scope>NUCLEOTIDE SEQUENCE [LARGE SCALE GENOMIC DNA]</scope>
    <source>
        <strain evidence="6 7">E5571</strain>
    </source>
</reference>
<dbReference type="InterPro" id="IPR036718">
    <property type="entry name" value="H-AmDH_asu_dom2_sf"/>
</dbReference>
<gene>
    <name evidence="6" type="ORF">AKN88_03310</name>
</gene>
<dbReference type="Pfam" id="PF14930">
    <property type="entry name" value="Qn_am_d_aII"/>
    <property type="match status" value="1"/>
</dbReference>
<dbReference type="Gene3D" id="2.60.40.10">
    <property type="entry name" value="Immunoglobulins"/>
    <property type="match status" value="2"/>
</dbReference>
<dbReference type="NCBIfam" id="TIGR03908">
    <property type="entry name" value="QH_alpha"/>
    <property type="match status" value="1"/>
</dbReference>
<dbReference type="InterPro" id="IPR023887">
    <property type="entry name" value="QH-AmDH_asu"/>
</dbReference>
<dbReference type="InterPro" id="IPR014756">
    <property type="entry name" value="Ig_E-set"/>
</dbReference>
<dbReference type="InterPro" id="IPR015184">
    <property type="entry name" value="QH-AmDH_asu_dom_IV"/>
</dbReference>
<dbReference type="InterPro" id="IPR036909">
    <property type="entry name" value="Cyt_c-like_dom_sf"/>
</dbReference>
<feature type="domain" description="Quinohemoprotein amine dehydrogenase alpha subunit haem binding" evidence="2">
    <location>
        <begin position="33"/>
        <end position="197"/>
    </location>
</feature>
<feature type="domain" description="Quinohemoprotein amine dehydrogenase alpha subunit" evidence="5">
    <location>
        <begin position="209"/>
        <end position="310"/>
    </location>
</feature>